<sequence length="820" mass="96443">MNLLKIYENILATNGKRIAWNELLSPDVKIKVITLVSNKSPKLLRQLIEPISNIFDLHESSIRPHIRKFLKTLAREDSKENEFFYLSDYFKIYDALDINTHGLFILKKKSVRGESFKTIEFFDSIDMETKVEMVSFFDGLIPRAKLPCDYNKEFVEKLNRLEKKYHKYPYLSDISRSIELKNVLKLIRNVVKTYDIDVALIQNTSIYDIMFRMEFSYYTYRNTRAKRGVDATINFYESVIAEFNENPFAFLSFVKFLSEKPDGDKITIYTICLDPKLDKILFDGDEQYYRRTVNRMEELKRTFFEELQVNKNLKELYNRIRNENKITNEHLMPRLKIFRQISVYVVETINHFNKALEWLQNAKMIAVDTEFSTDSICGKLHLCQVAVMNGVILFDAVKIPTHNLCWKKLMNLLIVNPLCPVLFFDFKNDFRILGTILNDEEKRNLDTPNNRVIDIQFLYSNSIKEPTFRHYLEGECAEPIDTKSLFQITRNVLNIDIDKQLQCAAWKMRPLRNELLEYAAIDAYILILIYNKIKSVIQDDELFSKLEGVIDVASYYKLPSEQVEGSVDETKKIKGGSVKKVTLTDIINFIKNDPDVSTYTNSPKQFTFYVDSMILNMQPVLLNLGFNIFTNVQQKCKIERNQDVIILSVGKTVANWRSQNRYNKIIDIKYDHTLQEKVLSIFKELKVALDESLIVPKCSKCYSDSIVVVNRKFVLLLSYEDFKEDPEYTKQVTRIGKIDEVTILNDLMEDIGDCKINPDEGIYYAKEYKINYKLKHVMFYPDEHWRALPDKRQLFLRAFHNINDFMLCRNCNSWSSHHTL</sequence>
<dbReference type="GO" id="GO:0006139">
    <property type="term" value="P:nucleobase-containing compound metabolic process"/>
    <property type="evidence" value="ECO:0007669"/>
    <property type="project" value="InterPro"/>
</dbReference>
<organism evidence="2 3">
    <name type="scientific">Parastrongyloides trichosuri</name>
    <name type="common">Possum-specific nematode worm</name>
    <dbReference type="NCBI Taxonomy" id="131310"/>
    <lineage>
        <taxon>Eukaryota</taxon>
        <taxon>Metazoa</taxon>
        <taxon>Ecdysozoa</taxon>
        <taxon>Nematoda</taxon>
        <taxon>Chromadorea</taxon>
        <taxon>Rhabditida</taxon>
        <taxon>Tylenchina</taxon>
        <taxon>Panagrolaimomorpha</taxon>
        <taxon>Strongyloidoidea</taxon>
        <taxon>Strongyloididae</taxon>
        <taxon>Parastrongyloides</taxon>
    </lineage>
</organism>
<dbReference type="SMART" id="SM00474">
    <property type="entry name" value="35EXOc"/>
    <property type="match status" value="1"/>
</dbReference>
<dbReference type="WBParaSite" id="PTRK_0000850100.1">
    <property type="protein sequence ID" value="PTRK_0000850100.1"/>
    <property type="gene ID" value="PTRK_0000850100"/>
</dbReference>
<keyword evidence="2" id="KW-1185">Reference proteome</keyword>
<evidence type="ECO:0000313" key="3">
    <source>
        <dbReference type="WBParaSite" id="PTRK_0000850100.1"/>
    </source>
</evidence>
<proteinExistence type="predicted"/>
<name>A0A0N4ZK69_PARTI</name>
<feature type="domain" description="3'-5' exonuclease" evidence="1">
    <location>
        <begin position="343"/>
        <end position="538"/>
    </location>
</feature>
<dbReference type="Proteomes" id="UP000038045">
    <property type="component" value="Unplaced"/>
</dbReference>
<protein>
    <submittedName>
        <fullName evidence="3">3'-5' exonuclease domain-containing protein</fullName>
    </submittedName>
</protein>
<dbReference type="SUPFAM" id="SSF53098">
    <property type="entry name" value="Ribonuclease H-like"/>
    <property type="match status" value="1"/>
</dbReference>
<dbReference type="InterPro" id="IPR002562">
    <property type="entry name" value="3'-5'_exonuclease_dom"/>
</dbReference>
<accession>A0A0N4ZK69</accession>
<dbReference type="STRING" id="131310.A0A0N4ZK69"/>
<dbReference type="PANTHER" id="PTHR47765:SF2">
    <property type="entry name" value="EXONUCLEASE MUT-7 HOMOLOG"/>
    <property type="match status" value="1"/>
</dbReference>
<dbReference type="Gene3D" id="3.30.420.10">
    <property type="entry name" value="Ribonuclease H-like superfamily/Ribonuclease H"/>
    <property type="match status" value="1"/>
</dbReference>
<evidence type="ECO:0000259" key="1">
    <source>
        <dbReference type="SMART" id="SM00474"/>
    </source>
</evidence>
<dbReference type="AlphaFoldDB" id="A0A0N4ZK69"/>
<dbReference type="GO" id="GO:0008408">
    <property type="term" value="F:3'-5' exonuclease activity"/>
    <property type="evidence" value="ECO:0007669"/>
    <property type="project" value="InterPro"/>
</dbReference>
<evidence type="ECO:0000313" key="2">
    <source>
        <dbReference type="Proteomes" id="UP000038045"/>
    </source>
</evidence>
<dbReference type="GO" id="GO:0003676">
    <property type="term" value="F:nucleic acid binding"/>
    <property type="evidence" value="ECO:0007669"/>
    <property type="project" value="InterPro"/>
</dbReference>
<dbReference type="InterPro" id="IPR012337">
    <property type="entry name" value="RNaseH-like_sf"/>
</dbReference>
<dbReference type="Pfam" id="PF01612">
    <property type="entry name" value="DNA_pol_A_exo1"/>
    <property type="match status" value="1"/>
</dbReference>
<dbReference type="InterPro" id="IPR052408">
    <property type="entry name" value="Exonuclease_MUT-7-like"/>
</dbReference>
<reference evidence="3" key="1">
    <citation type="submission" date="2017-02" db="UniProtKB">
        <authorList>
            <consortium name="WormBaseParasite"/>
        </authorList>
    </citation>
    <scope>IDENTIFICATION</scope>
</reference>
<dbReference type="PANTHER" id="PTHR47765">
    <property type="entry name" value="3'-5' EXONUCLEASE DOMAIN-CONTAINING PROTEIN"/>
    <property type="match status" value="1"/>
</dbReference>
<dbReference type="InterPro" id="IPR036397">
    <property type="entry name" value="RNaseH_sf"/>
</dbReference>